<accession>V8G7P7</accession>
<reference evidence="1 2" key="1">
    <citation type="submission" date="2013-11" db="EMBL/GenBank/DDBJ databases">
        <title>Genomic analysis of Pelistega sp. HM-7.</title>
        <authorList>
            <person name="Kumbhare S.V."/>
            <person name="Shetty S.A."/>
            <person name="Sharma O."/>
            <person name="Dhotre D.P."/>
        </authorList>
    </citation>
    <scope>NUCLEOTIDE SEQUENCE [LARGE SCALE GENOMIC DNA]</scope>
    <source>
        <strain evidence="1 2">HM-7</strain>
    </source>
</reference>
<organism evidence="1 2">
    <name type="scientific">Pelistega indica</name>
    <dbReference type="NCBI Taxonomy" id="1414851"/>
    <lineage>
        <taxon>Bacteria</taxon>
        <taxon>Pseudomonadati</taxon>
        <taxon>Pseudomonadota</taxon>
        <taxon>Betaproteobacteria</taxon>
        <taxon>Burkholderiales</taxon>
        <taxon>Alcaligenaceae</taxon>
        <taxon>Pelistega</taxon>
    </lineage>
</organism>
<sequence length="52" mass="5967">MVATFYDYVRGKTDEVPDGYSEKGLNVYRYLVFLGASQMIESCYPEIKKSFG</sequence>
<name>V8G7P7_9BURK</name>
<dbReference type="AlphaFoldDB" id="V8G7P7"/>
<evidence type="ECO:0000313" key="2">
    <source>
        <dbReference type="Proteomes" id="UP000018766"/>
    </source>
</evidence>
<proteinExistence type="predicted"/>
<dbReference type="Proteomes" id="UP000018766">
    <property type="component" value="Unassembled WGS sequence"/>
</dbReference>
<evidence type="ECO:0000313" key="1">
    <source>
        <dbReference type="EMBL" id="ETD72126.1"/>
    </source>
</evidence>
<gene>
    <name evidence="1" type="ORF">V757_06075</name>
</gene>
<comment type="caution">
    <text evidence="1">The sequence shown here is derived from an EMBL/GenBank/DDBJ whole genome shotgun (WGS) entry which is preliminary data.</text>
</comment>
<keyword evidence="2" id="KW-1185">Reference proteome</keyword>
<protein>
    <submittedName>
        <fullName evidence="1">Uncharacterized protein</fullName>
    </submittedName>
</protein>
<dbReference type="EMBL" id="AYSV01000078">
    <property type="protein sequence ID" value="ETD72126.1"/>
    <property type="molecule type" value="Genomic_DNA"/>
</dbReference>
<dbReference type="RefSeq" id="WP_023950788.1">
    <property type="nucleotide sequence ID" value="NZ_AYSV01000078.1"/>
</dbReference>